<sequence length="40" mass="4260">MVSFGLVASAFFLKGKNNIVIGWAKNLGVASAFFLKGKNN</sequence>
<proteinExistence type="predicted"/>
<comment type="caution">
    <text evidence="1">The sequence shown here is derived from an EMBL/GenBank/DDBJ whole genome shotgun (WGS) entry which is preliminary data.</text>
</comment>
<organism evidence="1 2">
    <name type="scientific">Segatella buccae</name>
    <dbReference type="NCBI Taxonomy" id="28126"/>
    <lineage>
        <taxon>Bacteria</taxon>
        <taxon>Pseudomonadati</taxon>
        <taxon>Bacteroidota</taxon>
        <taxon>Bacteroidia</taxon>
        <taxon>Bacteroidales</taxon>
        <taxon>Prevotellaceae</taxon>
        <taxon>Segatella</taxon>
    </lineage>
</organism>
<protein>
    <submittedName>
        <fullName evidence="1">Uncharacterized protein</fullName>
    </submittedName>
</protein>
<gene>
    <name evidence="1" type="ORF">NCTC13063_02136</name>
</gene>
<reference evidence="1 2" key="1">
    <citation type="submission" date="2018-06" db="EMBL/GenBank/DDBJ databases">
        <authorList>
            <consortium name="Pathogen Informatics"/>
            <person name="Doyle S."/>
        </authorList>
    </citation>
    <scope>NUCLEOTIDE SEQUENCE [LARGE SCALE GENOMIC DNA]</scope>
    <source>
        <strain evidence="1 2">NCTC13063</strain>
    </source>
</reference>
<dbReference type="EMBL" id="UGTJ01000001">
    <property type="protein sequence ID" value="SUB80835.1"/>
    <property type="molecule type" value="Genomic_DNA"/>
</dbReference>
<accession>A0AAQ1UJK4</accession>
<dbReference type="Proteomes" id="UP000255283">
    <property type="component" value="Unassembled WGS sequence"/>
</dbReference>
<dbReference type="AlphaFoldDB" id="A0AAQ1UJK4"/>
<evidence type="ECO:0000313" key="1">
    <source>
        <dbReference type="EMBL" id="SUB80835.1"/>
    </source>
</evidence>
<evidence type="ECO:0000313" key="2">
    <source>
        <dbReference type="Proteomes" id="UP000255283"/>
    </source>
</evidence>
<name>A0AAQ1UJK4_9BACT</name>